<comment type="caution">
    <text evidence="1">The sequence shown here is derived from an EMBL/GenBank/DDBJ whole genome shotgun (WGS) entry which is preliminary data.</text>
</comment>
<evidence type="ECO:0000313" key="2">
    <source>
        <dbReference type="Proteomes" id="UP000719412"/>
    </source>
</evidence>
<accession>A0A8J6LJ01</accession>
<reference evidence="1" key="1">
    <citation type="journal article" date="2020" name="J Insects Food Feed">
        <title>The yellow mealworm (Tenebrio molitor) genome: a resource for the emerging insects as food and feed industry.</title>
        <authorList>
            <person name="Eriksson T."/>
            <person name="Andere A."/>
            <person name="Kelstrup H."/>
            <person name="Emery V."/>
            <person name="Picard C."/>
        </authorList>
    </citation>
    <scope>NUCLEOTIDE SEQUENCE</scope>
    <source>
        <strain evidence="1">Stoneville</strain>
        <tissue evidence="1">Whole head</tissue>
    </source>
</reference>
<dbReference type="EMBL" id="JABDTM020011601">
    <property type="protein sequence ID" value="KAH0820537.1"/>
    <property type="molecule type" value="Genomic_DNA"/>
</dbReference>
<reference evidence="1" key="2">
    <citation type="submission" date="2021-08" db="EMBL/GenBank/DDBJ databases">
        <authorList>
            <person name="Eriksson T."/>
        </authorList>
    </citation>
    <scope>NUCLEOTIDE SEQUENCE</scope>
    <source>
        <strain evidence="1">Stoneville</strain>
        <tissue evidence="1">Whole head</tissue>
    </source>
</reference>
<gene>
    <name evidence="1" type="ORF">GEV33_002254</name>
</gene>
<evidence type="ECO:0000313" key="1">
    <source>
        <dbReference type="EMBL" id="KAH0820537.1"/>
    </source>
</evidence>
<keyword evidence="2" id="KW-1185">Reference proteome</keyword>
<organism evidence="1 2">
    <name type="scientific">Tenebrio molitor</name>
    <name type="common">Yellow mealworm beetle</name>
    <dbReference type="NCBI Taxonomy" id="7067"/>
    <lineage>
        <taxon>Eukaryota</taxon>
        <taxon>Metazoa</taxon>
        <taxon>Ecdysozoa</taxon>
        <taxon>Arthropoda</taxon>
        <taxon>Hexapoda</taxon>
        <taxon>Insecta</taxon>
        <taxon>Pterygota</taxon>
        <taxon>Neoptera</taxon>
        <taxon>Endopterygota</taxon>
        <taxon>Coleoptera</taxon>
        <taxon>Polyphaga</taxon>
        <taxon>Cucujiformia</taxon>
        <taxon>Tenebrionidae</taxon>
        <taxon>Tenebrio</taxon>
    </lineage>
</organism>
<name>A0A8J6LJ01_TENMO</name>
<protein>
    <submittedName>
        <fullName evidence="1">Uncharacterized protein</fullName>
    </submittedName>
</protein>
<dbReference type="Proteomes" id="UP000719412">
    <property type="component" value="Unassembled WGS sequence"/>
</dbReference>
<proteinExistence type="predicted"/>
<sequence length="96" mass="10544">MAASLRYFYLSTLTAAPKRSPTFSWKVERRQASPPWIMADEASAYVRFYQFLCSLASTRTESTTRLSIAVCCPGGLAYPGSPSVPAYTRAHAVTSI</sequence>
<dbReference type="AlphaFoldDB" id="A0A8J6LJ01"/>